<dbReference type="OrthoDB" id="432970at2759"/>
<dbReference type="PANTHER" id="PTHR47570:SF1">
    <property type="entry name" value="ZINC ION BINDING PROTEIN"/>
    <property type="match status" value="1"/>
</dbReference>
<dbReference type="PANTHER" id="PTHR47570">
    <property type="entry name" value="ZINC ION BINDING PROTEIN"/>
    <property type="match status" value="1"/>
</dbReference>
<organism evidence="1 2">
    <name type="scientific">Rickenella mellea</name>
    <dbReference type="NCBI Taxonomy" id="50990"/>
    <lineage>
        <taxon>Eukaryota</taxon>
        <taxon>Fungi</taxon>
        <taxon>Dikarya</taxon>
        <taxon>Basidiomycota</taxon>
        <taxon>Agaricomycotina</taxon>
        <taxon>Agaricomycetes</taxon>
        <taxon>Hymenochaetales</taxon>
        <taxon>Rickenellaceae</taxon>
        <taxon>Rickenella</taxon>
    </lineage>
</organism>
<reference evidence="1 2" key="1">
    <citation type="submission" date="2018-06" db="EMBL/GenBank/DDBJ databases">
        <title>A transcriptomic atlas of mushroom development highlights an independent origin of complex multicellularity.</title>
        <authorList>
            <consortium name="DOE Joint Genome Institute"/>
            <person name="Krizsan K."/>
            <person name="Almasi E."/>
            <person name="Merenyi Z."/>
            <person name="Sahu N."/>
            <person name="Viragh M."/>
            <person name="Koszo T."/>
            <person name="Mondo S."/>
            <person name="Kiss B."/>
            <person name="Balint B."/>
            <person name="Kues U."/>
            <person name="Barry K."/>
            <person name="Hegedus J.C."/>
            <person name="Henrissat B."/>
            <person name="Johnson J."/>
            <person name="Lipzen A."/>
            <person name="Ohm R."/>
            <person name="Nagy I."/>
            <person name="Pangilinan J."/>
            <person name="Yan J."/>
            <person name="Xiong Y."/>
            <person name="Grigoriev I.V."/>
            <person name="Hibbett D.S."/>
            <person name="Nagy L.G."/>
        </authorList>
    </citation>
    <scope>NUCLEOTIDE SEQUENCE [LARGE SCALE GENOMIC DNA]</scope>
    <source>
        <strain evidence="1 2">SZMC22713</strain>
    </source>
</reference>
<sequence>MNAILRQFPWGRMKVKGVFQFHMLLASRNLLGDDPALGYWQDNKPYGTRLLEETHLSEEAGWNLPLDEIPTLTFRHRKPPARCPPSSQMQDWTSYYKWRELPMTSPAALLLHLPLSIYRLLHLFGMTPDARTIKRRSSTAIYYINAQVSSACSPSPCALS</sequence>
<dbReference type="AlphaFoldDB" id="A0A4Y7Q8U6"/>
<name>A0A4Y7Q8U6_9AGAM</name>
<gene>
    <name evidence="1" type="ORF">BD410DRAFT_720753</name>
</gene>
<dbReference type="Proteomes" id="UP000294933">
    <property type="component" value="Unassembled WGS sequence"/>
</dbReference>
<keyword evidence="2" id="KW-1185">Reference proteome</keyword>
<protein>
    <submittedName>
        <fullName evidence="1">Uncharacterized protein</fullName>
    </submittedName>
</protein>
<accession>A0A4Y7Q8U6</accession>
<evidence type="ECO:0000313" key="1">
    <source>
        <dbReference type="EMBL" id="TDL23618.1"/>
    </source>
</evidence>
<dbReference type="EMBL" id="ML170169">
    <property type="protein sequence ID" value="TDL23618.1"/>
    <property type="molecule type" value="Genomic_DNA"/>
</dbReference>
<proteinExistence type="predicted"/>
<dbReference type="VEuPathDB" id="FungiDB:BD410DRAFT_720753"/>
<evidence type="ECO:0000313" key="2">
    <source>
        <dbReference type="Proteomes" id="UP000294933"/>
    </source>
</evidence>